<dbReference type="SUPFAM" id="SSF52283">
    <property type="entry name" value="Formate/glycerate dehydrogenase catalytic domain-like"/>
    <property type="match status" value="1"/>
</dbReference>
<keyword evidence="3" id="KW-0520">NAD</keyword>
<dbReference type="Pfam" id="PF00389">
    <property type="entry name" value="2-Hacid_dh"/>
    <property type="match status" value="1"/>
</dbReference>
<feature type="domain" description="D-isomer specific 2-hydroxyacid dehydrogenase NAD-binding" evidence="6">
    <location>
        <begin position="117"/>
        <end position="264"/>
    </location>
</feature>
<dbReference type="AlphaFoldDB" id="A0AAD4T9L2"/>
<organism evidence="7 8">
    <name type="scientific">Papaver atlanticum</name>
    <dbReference type="NCBI Taxonomy" id="357466"/>
    <lineage>
        <taxon>Eukaryota</taxon>
        <taxon>Viridiplantae</taxon>
        <taxon>Streptophyta</taxon>
        <taxon>Embryophyta</taxon>
        <taxon>Tracheophyta</taxon>
        <taxon>Spermatophyta</taxon>
        <taxon>Magnoliopsida</taxon>
        <taxon>Ranunculales</taxon>
        <taxon>Papaveraceae</taxon>
        <taxon>Papaveroideae</taxon>
        <taxon>Papaver</taxon>
    </lineage>
</organism>
<evidence type="ECO:0000256" key="2">
    <source>
        <dbReference type="ARBA" id="ARBA00023002"/>
    </source>
</evidence>
<dbReference type="SUPFAM" id="SSF51735">
    <property type="entry name" value="NAD(P)-binding Rossmann-fold domains"/>
    <property type="match status" value="1"/>
</dbReference>
<accession>A0AAD4T9L2</accession>
<dbReference type="GO" id="GO:0030267">
    <property type="term" value="F:glyoxylate reductase (NADPH) activity"/>
    <property type="evidence" value="ECO:0007669"/>
    <property type="project" value="TreeGrafter"/>
</dbReference>
<dbReference type="PANTHER" id="PTHR10996">
    <property type="entry name" value="2-HYDROXYACID DEHYDROGENASE-RELATED"/>
    <property type="match status" value="1"/>
</dbReference>
<dbReference type="PROSITE" id="PS00065">
    <property type="entry name" value="D_2_HYDROXYACID_DH_1"/>
    <property type="match status" value="1"/>
</dbReference>
<reference evidence="7" key="1">
    <citation type="submission" date="2022-04" db="EMBL/GenBank/DDBJ databases">
        <title>A functionally conserved STORR gene fusion in Papaver species that diverged 16.8 million years ago.</title>
        <authorList>
            <person name="Catania T."/>
        </authorList>
    </citation>
    <scope>NUCLEOTIDE SEQUENCE</scope>
    <source>
        <strain evidence="7">S-188037</strain>
    </source>
</reference>
<dbReference type="GO" id="GO:0005829">
    <property type="term" value="C:cytosol"/>
    <property type="evidence" value="ECO:0007669"/>
    <property type="project" value="TreeGrafter"/>
</dbReference>
<feature type="domain" description="D-isomer specific 2-hydroxyacid dehydrogenase catalytic" evidence="5">
    <location>
        <begin position="31"/>
        <end position="308"/>
    </location>
</feature>
<evidence type="ECO:0000256" key="4">
    <source>
        <dbReference type="RuleBase" id="RU003719"/>
    </source>
</evidence>
<dbReference type="InterPro" id="IPR006140">
    <property type="entry name" value="D-isomer_DH_NAD-bd"/>
</dbReference>
<comment type="caution">
    <text evidence="7">The sequence shown here is derived from an EMBL/GenBank/DDBJ whole genome shotgun (WGS) entry which is preliminary data.</text>
</comment>
<evidence type="ECO:0000256" key="1">
    <source>
        <dbReference type="ARBA" id="ARBA00022857"/>
    </source>
</evidence>
<evidence type="ECO:0000259" key="6">
    <source>
        <dbReference type="Pfam" id="PF02826"/>
    </source>
</evidence>
<dbReference type="InterPro" id="IPR050223">
    <property type="entry name" value="D-isomer_2-hydroxyacid_DH"/>
</dbReference>
<keyword evidence="1" id="KW-0521">NADP</keyword>
<dbReference type="Pfam" id="PF02826">
    <property type="entry name" value="2-Hacid_dh_C"/>
    <property type="match status" value="1"/>
</dbReference>
<dbReference type="InterPro" id="IPR036291">
    <property type="entry name" value="NAD(P)-bd_dom_sf"/>
</dbReference>
<protein>
    <submittedName>
        <fullName evidence="7">Uncharacterized protein</fullName>
    </submittedName>
</protein>
<name>A0AAD4T9L2_9MAGN</name>
<evidence type="ECO:0000259" key="5">
    <source>
        <dbReference type="Pfam" id="PF00389"/>
    </source>
</evidence>
<comment type="similarity">
    <text evidence="4">Belongs to the D-isomer specific 2-hydroxyacid dehydrogenase family.</text>
</comment>
<evidence type="ECO:0000256" key="3">
    <source>
        <dbReference type="ARBA" id="ARBA00023027"/>
    </source>
</evidence>
<gene>
    <name evidence="7" type="ORF">MKW98_006514</name>
</gene>
<dbReference type="Gene3D" id="3.40.50.720">
    <property type="entry name" value="NAD(P)-binding Rossmann-like Domain"/>
    <property type="match status" value="2"/>
</dbReference>
<dbReference type="InterPro" id="IPR029752">
    <property type="entry name" value="D-isomer_DH_CS1"/>
</dbReference>
<dbReference type="EMBL" id="JAJJMB010004055">
    <property type="protein sequence ID" value="KAI3944353.1"/>
    <property type="molecule type" value="Genomic_DNA"/>
</dbReference>
<evidence type="ECO:0000313" key="7">
    <source>
        <dbReference type="EMBL" id="KAI3944353.1"/>
    </source>
</evidence>
<dbReference type="GO" id="GO:0016618">
    <property type="term" value="F:hydroxypyruvate reductase [NAD(P)H] activity"/>
    <property type="evidence" value="ECO:0007669"/>
    <property type="project" value="TreeGrafter"/>
</dbReference>
<keyword evidence="2 4" id="KW-0560">Oxidoreductase</keyword>
<sequence length="311" mass="34104">MATEAEQLPLVLILRPFPYIPSFQEKFSNRFRTLKGTDLSMPVNEFLIKECQSVKALVCGAKFAHTKDILDCLPSLGCIVLNCVGLDNIDLDECKKRGIVIGNAGTVYSEDVADLAIGLLIDVLRRISSGHQFVRSGLWPINKEFPLGSKLSGKRVGILGLGSIGSEVAKRLVAFNCIISYTSRNKKPSVPFPYYSNVVDLASNNDILILTCDLNKETFHIVNKDVMSALGKKGIIINVGRGPLVDEKEMVRLLVQGKIGGAELFELDNVVLAAHIAWKTVESTSALHELVISNLEAFFSNKPLLSLVKYD</sequence>
<dbReference type="PANTHER" id="PTHR10996:SF179">
    <property type="entry name" value="D-ISOMER SPECIFIC 2-HYDROXYACID DEHYDROGENASE FAMILY PROTEIN-RELATED"/>
    <property type="match status" value="1"/>
</dbReference>
<evidence type="ECO:0000313" key="8">
    <source>
        <dbReference type="Proteomes" id="UP001202328"/>
    </source>
</evidence>
<keyword evidence="8" id="KW-1185">Reference proteome</keyword>
<proteinExistence type="inferred from homology"/>
<dbReference type="FunFam" id="3.40.50.720:FF:000213">
    <property type="entry name" value="Putative 2-hydroxyacid dehydrogenase"/>
    <property type="match status" value="1"/>
</dbReference>
<dbReference type="InterPro" id="IPR006139">
    <property type="entry name" value="D-isomer_2_OHA_DH_cat_dom"/>
</dbReference>
<dbReference type="Proteomes" id="UP001202328">
    <property type="component" value="Unassembled WGS sequence"/>
</dbReference>
<dbReference type="GO" id="GO:0051287">
    <property type="term" value="F:NAD binding"/>
    <property type="evidence" value="ECO:0007669"/>
    <property type="project" value="InterPro"/>
</dbReference>
<dbReference type="CDD" id="cd12156">
    <property type="entry name" value="HPPR"/>
    <property type="match status" value="1"/>
</dbReference>